<dbReference type="AlphaFoldDB" id="A0A9Q1EW17"/>
<evidence type="ECO:0000313" key="3">
    <source>
        <dbReference type="Proteomes" id="UP001152622"/>
    </source>
</evidence>
<evidence type="ECO:0000256" key="1">
    <source>
        <dbReference type="SAM" id="MobiDB-lite"/>
    </source>
</evidence>
<dbReference type="Proteomes" id="UP001152622">
    <property type="component" value="Chromosome 12"/>
</dbReference>
<protein>
    <submittedName>
        <fullName evidence="2">Uncharacterized protein</fullName>
    </submittedName>
</protein>
<accession>A0A9Q1EW17</accession>
<name>A0A9Q1EW17_SYNKA</name>
<organism evidence="2 3">
    <name type="scientific">Synaphobranchus kaupii</name>
    <name type="common">Kaup's arrowtooth eel</name>
    <dbReference type="NCBI Taxonomy" id="118154"/>
    <lineage>
        <taxon>Eukaryota</taxon>
        <taxon>Metazoa</taxon>
        <taxon>Chordata</taxon>
        <taxon>Craniata</taxon>
        <taxon>Vertebrata</taxon>
        <taxon>Euteleostomi</taxon>
        <taxon>Actinopterygii</taxon>
        <taxon>Neopterygii</taxon>
        <taxon>Teleostei</taxon>
        <taxon>Anguilliformes</taxon>
        <taxon>Synaphobranchidae</taxon>
        <taxon>Synaphobranchus</taxon>
    </lineage>
</organism>
<evidence type="ECO:0000313" key="2">
    <source>
        <dbReference type="EMBL" id="KAJ8346007.1"/>
    </source>
</evidence>
<feature type="region of interest" description="Disordered" evidence="1">
    <location>
        <begin position="121"/>
        <end position="152"/>
    </location>
</feature>
<comment type="caution">
    <text evidence="2">The sequence shown here is derived from an EMBL/GenBank/DDBJ whole genome shotgun (WGS) entry which is preliminary data.</text>
</comment>
<proteinExistence type="predicted"/>
<sequence>MTAMAASCPTASLPYLRLPAIWLAAQLSGNVIGSQCVGVVTLETDHTLYYPLFPTLLGNILDTALLVTPADGRLVPSNPHECPCLRAVADGRGGHLPGVSGSRGLRLVCVIIPVRGLTANAAMGHRPGTPPPKNNNRRVSPRGSPRPRGCPAEVEMSASMATVTRPAKWGRVRTGPAATARTADVLRPIMSHVRGSLKPTLQLTFDPGTECVHIERGNCDHGGQKLPSAVRLGGFGKRGMLEGAGVRVARRRARQRVPPPQRLRLVPENASILSLLPRTQRRAPVKTRPLLN</sequence>
<keyword evidence="3" id="KW-1185">Reference proteome</keyword>
<dbReference type="EMBL" id="JAINUF010000012">
    <property type="protein sequence ID" value="KAJ8346007.1"/>
    <property type="molecule type" value="Genomic_DNA"/>
</dbReference>
<reference evidence="2" key="1">
    <citation type="journal article" date="2023" name="Science">
        <title>Genome structures resolve the early diversification of teleost fishes.</title>
        <authorList>
            <person name="Parey E."/>
            <person name="Louis A."/>
            <person name="Montfort J."/>
            <person name="Bouchez O."/>
            <person name="Roques C."/>
            <person name="Iampietro C."/>
            <person name="Lluch J."/>
            <person name="Castinel A."/>
            <person name="Donnadieu C."/>
            <person name="Desvignes T."/>
            <person name="Floi Bucao C."/>
            <person name="Jouanno E."/>
            <person name="Wen M."/>
            <person name="Mejri S."/>
            <person name="Dirks R."/>
            <person name="Jansen H."/>
            <person name="Henkel C."/>
            <person name="Chen W.J."/>
            <person name="Zahm M."/>
            <person name="Cabau C."/>
            <person name="Klopp C."/>
            <person name="Thompson A.W."/>
            <person name="Robinson-Rechavi M."/>
            <person name="Braasch I."/>
            <person name="Lecointre G."/>
            <person name="Bobe J."/>
            <person name="Postlethwait J.H."/>
            <person name="Berthelot C."/>
            <person name="Roest Crollius H."/>
            <person name="Guiguen Y."/>
        </authorList>
    </citation>
    <scope>NUCLEOTIDE SEQUENCE</scope>
    <source>
        <strain evidence="2">WJC10195</strain>
    </source>
</reference>
<gene>
    <name evidence="2" type="ORF">SKAU_G00302000</name>
</gene>